<keyword evidence="2" id="KW-0812">Transmembrane</keyword>
<evidence type="ECO:0000256" key="1">
    <source>
        <dbReference type="SAM" id="Coils"/>
    </source>
</evidence>
<name>A0A2A4GVW6_9STAP</name>
<feature type="coiled-coil region" evidence="1">
    <location>
        <begin position="380"/>
        <end position="407"/>
    </location>
</feature>
<dbReference type="RefSeq" id="WP_096593927.1">
    <property type="nucleotide sequence ID" value="NZ_MWUU01000016.1"/>
</dbReference>
<organism evidence="4 5">
    <name type="scientific">Staphylococcus delphini</name>
    <dbReference type="NCBI Taxonomy" id="53344"/>
    <lineage>
        <taxon>Bacteria</taxon>
        <taxon>Bacillati</taxon>
        <taxon>Bacillota</taxon>
        <taxon>Bacilli</taxon>
        <taxon>Bacillales</taxon>
        <taxon>Staphylococcaceae</taxon>
        <taxon>Staphylococcus</taxon>
        <taxon>Staphylococcus intermedius group</taxon>
    </lineage>
</organism>
<dbReference type="SUPFAM" id="SSF52540">
    <property type="entry name" value="P-loop containing nucleoside triphosphate hydrolases"/>
    <property type="match status" value="2"/>
</dbReference>
<protein>
    <submittedName>
        <fullName evidence="4">DNA repair protein Rad50</fullName>
    </submittedName>
</protein>
<evidence type="ECO:0000313" key="5">
    <source>
        <dbReference type="Proteomes" id="UP000218335"/>
    </source>
</evidence>
<evidence type="ECO:0000313" key="4">
    <source>
        <dbReference type="EMBL" id="PCF54241.1"/>
    </source>
</evidence>
<accession>A0A2A4GVW6</accession>
<sequence length="974" mass="114555">MKIKSVEIYGYGQFVQRKVEFDQYFTEIFGQNEAGKSTLQAFIHSILFGFPTKKENEPRLEPRMGNHYGGRVTLILDDGMEVDVERVKGSAQGDVKVYMPNGAIKDETWLKAQLNYINKKTYQAIFSFNVLGLQDIHKHMSEVQLQNFLMQAGALGSTEFIGMRELIHQKKQELYKKSGQNPEINRKIEEVRNLEYQIREESAKMESYQRLTEEHEKATRRLDTLKQNLGQLTALFEEKQKEVALIDQVQEWKGLEADLNIEPLEFPEKGIDRYELAKVQVDHLERDIGLRVEKQQQLQNENAQLYVPEKSLYQNFESIAKQEDRVKQQDMELKQNEREFNQHEMEIESLKSHIGWQELHDDVDSSEAQKSFASETLKQKQAHLQTLQQLKKTQDDYQIETVSFEEELQHLNSQLVDDENFEKKKVYDQRLLELKEKRNLFDKMKASFEQETEQKAQQQRRVRGASLFLAIVSIAFAIWMFVTEAMVAGIVLTVMAIVFIIGMTLFRSKPVGYDTQFSEELAQLEQEVEQLEAEYDLDFDLSTQYQLRDQIAQRQQQLAILKTKAQHANTQYEETHTAWTDATNKLQQLKASLHLSENLSDELLVDAIQTIQKIKDHQQYIEKLHATYLKLSESLEAFYTEVNDKIGSVFQEFDRNTLFHDVGEWLKTTSRDMTRHEHNTEQLNLLENELKHLKHRLNENHQEIQTLFGAIGALDEESYYKHHERYQRYHERLARFNDLTHFLDNQNYGYEKSSKLSEKTTAQLDEEYQKLSEQIDTYNERFLEAQSEVSDLLAQMNHMETDDTLRHLRHQYQLLRNQLNESAEDWAALSYLEALVDEHIKQIKDKRLPQVVNIATDIYNDLTSGQYVQVTYANEQVMVRHQDGQMYHPIELSQSTKELLYIALRLSLIQTLKPYYSLPIIIDDAFVHFDAERRAKMMKYLRGMSEEYQILYFTCSRDTNIPAKQLVTLNKIDK</sequence>
<feature type="coiled-coil region" evidence="1">
    <location>
        <begin position="319"/>
        <end position="353"/>
    </location>
</feature>
<comment type="caution">
    <text evidence="4">The sequence shown here is derived from an EMBL/GenBank/DDBJ whole genome shotgun (WGS) entry which is preliminary data.</text>
</comment>
<dbReference type="AlphaFoldDB" id="A0A2A4GVW6"/>
<gene>
    <name evidence="4" type="ORF">B5C08_10880</name>
</gene>
<dbReference type="InterPro" id="IPR038734">
    <property type="entry name" value="YhaN_AAA"/>
</dbReference>
<dbReference type="Gene3D" id="3.40.50.300">
    <property type="entry name" value="P-loop containing nucleotide triphosphate hydrolases"/>
    <property type="match status" value="2"/>
</dbReference>
<dbReference type="Pfam" id="PF13514">
    <property type="entry name" value="AAA_27"/>
    <property type="match status" value="1"/>
</dbReference>
<dbReference type="Proteomes" id="UP000218335">
    <property type="component" value="Unassembled WGS sequence"/>
</dbReference>
<dbReference type="PANTHER" id="PTHR41259">
    <property type="entry name" value="DOUBLE-STRAND BREAK REPAIR RAD50 ATPASE, PUTATIVE-RELATED"/>
    <property type="match status" value="1"/>
</dbReference>
<feature type="coiled-coil region" evidence="1">
    <location>
        <begin position="514"/>
        <end position="541"/>
    </location>
</feature>
<evidence type="ECO:0000256" key="2">
    <source>
        <dbReference type="SAM" id="Phobius"/>
    </source>
</evidence>
<dbReference type="InterPro" id="IPR027417">
    <property type="entry name" value="P-loop_NTPase"/>
</dbReference>
<feature type="transmembrane region" description="Helical" evidence="2">
    <location>
        <begin position="464"/>
        <end position="482"/>
    </location>
</feature>
<keyword evidence="1" id="KW-0175">Coiled coil</keyword>
<feature type="coiled-coil region" evidence="1">
    <location>
        <begin position="761"/>
        <end position="825"/>
    </location>
</feature>
<dbReference type="PANTHER" id="PTHR41259:SF1">
    <property type="entry name" value="DOUBLE-STRAND BREAK REPAIR RAD50 ATPASE, PUTATIVE-RELATED"/>
    <property type="match status" value="1"/>
</dbReference>
<feature type="transmembrane region" description="Helical" evidence="2">
    <location>
        <begin position="488"/>
        <end position="506"/>
    </location>
</feature>
<evidence type="ECO:0000259" key="3">
    <source>
        <dbReference type="Pfam" id="PF13514"/>
    </source>
</evidence>
<feature type="coiled-coil region" evidence="1">
    <location>
        <begin position="184"/>
        <end position="242"/>
    </location>
</feature>
<feature type="domain" description="YhaN AAA" evidence="3">
    <location>
        <begin position="1"/>
        <end position="207"/>
    </location>
</feature>
<keyword evidence="2" id="KW-1133">Transmembrane helix</keyword>
<dbReference type="EMBL" id="MWUU01000016">
    <property type="protein sequence ID" value="PCF54241.1"/>
    <property type="molecule type" value="Genomic_DNA"/>
</dbReference>
<reference evidence="4 5" key="1">
    <citation type="journal article" date="2017" name="PLoS ONE">
        <title>Development of a real-time PCR for detection of Staphylococcus pseudintermedius using a novel automated comparison of whole-genome sequences.</title>
        <authorList>
            <person name="Verstappen K.M."/>
            <person name="Huijbregts L."/>
            <person name="Spaninks M."/>
            <person name="Wagenaar J.A."/>
            <person name="Fluit A.C."/>
            <person name="Duim B."/>
        </authorList>
    </citation>
    <scope>NUCLEOTIDE SEQUENCE [LARGE SCALE GENOMIC DNA]</scope>
    <source>
        <strain evidence="4 5">215070706401-1</strain>
    </source>
</reference>
<feature type="coiled-coil region" evidence="1">
    <location>
        <begin position="676"/>
        <end position="703"/>
    </location>
</feature>
<keyword evidence="2" id="KW-0472">Membrane</keyword>
<proteinExistence type="predicted"/>